<organism evidence="1">
    <name type="scientific">Lotharella oceanica</name>
    <dbReference type="NCBI Taxonomy" id="641309"/>
    <lineage>
        <taxon>Eukaryota</taxon>
        <taxon>Sar</taxon>
        <taxon>Rhizaria</taxon>
        <taxon>Cercozoa</taxon>
        <taxon>Chlorarachniophyceae</taxon>
        <taxon>Lotharella</taxon>
    </lineage>
</organism>
<protein>
    <recommendedName>
        <fullName evidence="2">Tim44-like domain-containing protein</fullName>
    </recommendedName>
</protein>
<dbReference type="AlphaFoldDB" id="A0A7S2TIK6"/>
<sequence>MASSVMFLPLRRLKSRVLHYVCSRQWETLYSSYGSRFQDLEDFLDGSKQAYKYMQNELCTADSVSHLKTMVSDKLYEAILLSLDEREEWRMENFDKGGLIFEDVEAYVEQISAPESFEVKASLTADVSFLSAVRLESQPEEVMFRADGFVFETQWDPEQGIGEWKISSIY</sequence>
<accession>A0A7S2TIK6</accession>
<name>A0A7S2TIK6_9EUKA</name>
<evidence type="ECO:0000313" key="1">
    <source>
        <dbReference type="EMBL" id="CAD9751972.1"/>
    </source>
</evidence>
<evidence type="ECO:0008006" key="2">
    <source>
        <dbReference type="Google" id="ProtNLM"/>
    </source>
</evidence>
<proteinExistence type="predicted"/>
<dbReference type="EMBL" id="HBHP01006378">
    <property type="protein sequence ID" value="CAD9751972.1"/>
    <property type="molecule type" value="Transcribed_RNA"/>
</dbReference>
<gene>
    <name evidence="1" type="ORF">LSP00402_LOCUS3960</name>
</gene>
<reference evidence="1" key="1">
    <citation type="submission" date="2021-01" db="EMBL/GenBank/DDBJ databases">
        <authorList>
            <person name="Corre E."/>
            <person name="Pelletier E."/>
            <person name="Niang G."/>
            <person name="Scheremetjew M."/>
            <person name="Finn R."/>
            <person name="Kale V."/>
            <person name="Holt S."/>
            <person name="Cochrane G."/>
            <person name="Meng A."/>
            <person name="Brown T."/>
            <person name="Cohen L."/>
        </authorList>
    </citation>
    <scope>NUCLEOTIDE SEQUENCE</scope>
    <source>
        <strain evidence="1">CCMP622</strain>
    </source>
</reference>